<feature type="transmembrane region" description="Helical" evidence="1">
    <location>
        <begin position="81"/>
        <end position="103"/>
    </location>
</feature>
<dbReference type="Proteomes" id="UP001486565">
    <property type="component" value="Chromosome"/>
</dbReference>
<feature type="transmembrane region" description="Helical" evidence="1">
    <location>
        <begin position="110"/>
        <end position="128"/>
    </location>
</feature>
<organism evidence="2 3">
    <name type="scientific">Defluviitalea saccharophila</name>
    <dbReference type="NCBI Taxonomy" id="879970"/>
    <lineage>
        <taxon>Bacteria</taxon>
        <taxon>Bacillati</taxon>
        <taxon>Bacillota</taxon>
        <taxon>Clostridia</taxon>
        <taxon>Lachnospirales</taxon>
        <taxon>Defluviitaleaceae</taxon>
        <taxon>Defluviitalea</taxon>
    </lineage>
</organism>
<dbReference type="EMBL" id="CP121687">
    <property type="protein sequence ID" value="WZL69252.1"/>
    <property type="molecule type" value="Genomic_DNA"/>
</dbReference>
<evidence type="ECO:0000313" key="3">
    <source>
        <dbReference type="Proteomes" id="UP001486565"/>
    </source>
</evidence>
<keyword evidence="1" id="KW-0812">Transmembrane</keyword>
<evidence type="ECO:0008006" key="4">
    <source>
        <dbReference type="Google" id="ProtNLM"/>
    </source>
</evidence>
<feature type="transmembrane region" description="Helical" evidence="1">
    <location>
        <begin position="246"/>
        <end position="265"/>
    </location>
</feature>
<feature type="transmembrane region" description="Helical" evidence="1">
    <location>
        <begin position="192"/>
        <end position="209"/>
    </location>
</feature>
<sequence length="323" mass="37212">MNQIYQVREMIISYYKRYERIIFPILRFIASFIIFLFISRMGYATVLTKLPVGILFGIIGTIIPAQWFFLLVIFLVSTHLAFVSIEAAVLVFLFLIIIYLLYIRMFPKQSLLMLALLLGFAFKIPFVVPLFAGLYVGVSSIVPIAFGTLIWYFIPHIQMLINMKSGELLDIPNVLAKMYVSTIQWVTKDQTAIITIIIFSLVIIAVYCISRFSFDYSWYVAIVIGAGINIIGFLVALLIVDMDINILGGLLSNIISMLLMFLVQFMHRVVDYSRAEKVQFEDEENYYYVKVIPKIILEKPKREIKRIVEETPNIIEDPNGNQH</sequence>
<keyword evidence="1" id="KW-1133">Transmembrane helix</keyword>
<keyword evidence="3" id="KW-1185">Reference proteome</keyword>
<evidence type="ECO:0000313" key="2">
    <source>
        <dbReference type="EMBL" id="WZL69252.1"/>
    </source>
</evidence>
<reference evidence="2 3" key="1">
    <citation type="submission" date="2023-03" db="EMBL/GenBank/DDBJ databases">
        <title>Novel Species.</title>
        <authorList>
            <person name="Ma S."/>
        </authorList>
    </citation>
    <scope>NUCLEOTIDE SEQUENCE [LARGE SCALE GENOMIC DNA]</scope>
    <source>
        <strain evidence="2 3">LIND6LT2</strain>
    </source>
</reference>
<evidence type="ECO:0000256" key="1">
    <source>
        <dbReference type="SAM" id="Phobius"/>
    </source>
</evidence>
<feature type="transmembrane region" description="Helical" evidence="1">
    <location>
        <begin position="134"/>
        <end position="154"/>
    </location>
</feature>
<feature type="transmembrane region" description="Helical" evidence="1">
    <location>
        <begin position="20"/>
        <end position="38"/>
    </location>
</feature>
<dbReference type="RefSeq" id="WP_341876261.1">
    <property type="nucleotide sequence ID" value="NZ_CP121687.1"/>
</dbReference>
<keyword evidence="1" id="KW-0472">Membrane</keyword>
<feature type="transmembrane region" description="Helical" evidence="1">
    <location>
        <begin position="216"/>
        <end position="240"/>
    </location>
</feature>
<accession>A0ABZ2Y1Q1</accession>
<proteinExistence type="predicted"/>
<gene>
    <name evidence="2" type="ORF">QBE51_10660</name>
</gene>
<protein>
    <recommendedName>
        <fullName evidence="4">ABC transporter permease</fullName>
    </recommendedName>
</protein>
<name>A0ABZ2Y1Q1_9FIRM</name>
<feature type="transmembrane region" description="Helical" evidence="1">
    <location>
        <begin position="50"/>
        <end position="75"/>
    </location>
</feature>